<keyword evidence="3" id="KW-1185">Reference proteome</keyword>
<dbReference type="AlphaFoldDB" id="A0AAP0HQS3"/>
<accession>A0AAP0HQS3</accession>
<evidence type="ECO:0008006" key="4">
    <source>
        <dbReference type="Google" id="ProtNLM"/>
    </source>
</evidence>
<name>A0AAP0HQS3_9MAGN</name>
<organism evidence="2 3">
    <name type="scientific">Stephania cephalantha</name>
    <dbReference type="NCBI Taxonomy" id="152367"/>
    <lineage>
        <taxon>Eukaryota</taxon>
        <taxon>Viridiplantae</taxon>
        <taxon>Streptophyta</taxon>
        <taxon>Embryophyta</taxon>
        <taxon>Tracheophyta</taxon>
        <taxon>Spermatophyta</taxon>
        <taxon>Magnoliopsida</taxon>
        <taxon>Ranunculales</taxon>
        <taxon>Menispermaceae</taxon>
        <taxon>Menispermoideae</taxon>
        <taxon>Cissampelideae</taxon>
        <taxon>Stephania</taxon>
    </lineage>
</organism>
<evidence type="ECO:0000313" key="3">
    <source>
        <dbReference type="Proteomes" id="UP001419268"/>
    </source>
</evidence>
<proteinExistence type="predicted"/>
<evidence type="ECO:0000256" key="1">
    <source>
        <dbReference type="SAM" id="SignalP"/>
    </source>
</evidence>
<dbReference type="Proteomes" id="UP001419268">
    <property type="component" value="Unassembled WGS sequence"/>
</dbReference>
<comment type="caution">
    <text evidence="2">The sequence shown here is derived from an EMBL/GenBank/DDBJ whole genome shotgun (WGS) entry which is preliminary data.</text>
</comment>
<feature type="chain" id="PRO_5042922890" description="Secreted protein" evidence="1">
    <location>
        <begin position="21"/>
        <end position="85"/>
    </location>
</feature>
<gene>
    <name evidence="2" type="ORF">Scep_026778</name>
</gene>
<evidence type="ECO:0000313" key="2">
    <source>
        <dbReference type="EMBL" id="KAK9095309.1"/>
    </source>
</evidence>
<dbReference type="EMBL" id="JBBNAG010000011">
    <property type="protein sequence ID" value="KAK9095309.1"/>
    <property type="molecule type" value="Genomic_DNA"/>
</dbReference>
<sequence length="85" mass="9513">MKMVMIPLLLLRTIIHSRGAFPSGLGGGVSSPFGGGINPDFGTEIHPVDVRFHRYQREIKGRRECRDSPLMQALHAIYIIDIQNI</sequence>
<reference evidence="2 3" key="1">
    <citation type="submission" date="2024-01" db="EMBL/GenBank/DDBJ databases">
        <title>Genome assemblies of Stephania.</title>
        <authorList>
            <person name="Yang L."/>
        </authorList>
    </citation>
    <scope>NUCLEOTIDE SEQUENCE [LARGE SCALE GENOMIC DNA]</scope>
    <source>
        <strain evidence="2">JXDWG</strain>
        <tissue evidence="2">Leaf</tissue>
    </source>
</reference>
<feature type="signal peptide" evidence="1">
    <location>
        <begin position="1"/>
        <end position="20"/>
    </location>
</feature>
<protein>
    <recommendedName>
        <fullName evidence="4">Secreted protein</fullName>
    </recommendedName>
</protein>
<keyword evidence="1" id="KW-0732">Signal</keyword>